<evidence type="ECO:0000313" key="2">
    <source>
        <dbReference type="EMBL" id="OPA86495.1"/>
    </source>
</evidence>
<feature type="domain" description="DUF8038" evidence="1">
    <location>
        <begin position="1035"/>
        <end position="1204"/>
    </location>
</feature>
<dbReference type="Proteomes" id="UP000190965">
    <property type="component" value="Unassembled WGS sequence"/>
</dbReference>
<organism evidence="2 3">
    <name type="scientific">Pseudomonas fluorescens</name>
    <dbReference type="NCBI Taxonomy" id="294"/>
    <lineage>
        <taxon>Bacteria</taxon>
        <taxon>Pseudomonadati</taxon>
        <taxon>Pseudomonadota</taxon>
        <taxon>Gammaproteobacteria</taxon>
        <taxon>Pseudomonadales</taxon>
        <taxon>Pseudomonadaceae</taxon>
        <taxon>Pseudomonas</taxon>
    </lineage>
</organism>
<name>A0A1T2Y3A1_PSEFL</name>
<evidence type="ECO:0000259" key="1">
    <source>
        <dbReference type="Pfam" id="PF26124"/>
    </source>
</evidence>
<comment type="caution">
    <text evidence="2">The sequence shown here is derived from an EMBL/GenBank/DDBJ whole genome shotgun (WGS) entry which is preliminary data.</text>
</comment>
<protein>
    <recommendedName>
        <fullName evidence="1">DUF8038 domain-containing protein</fullName>
    </recommendedName>
</protein>
<dbReference type="EMBL" id="MSDF01000051">
    <property type="protein sequence ID" value="OPA86495.1"/>
    <property type="molecule type" value="Genomic_DNA"/>
</dbReference>
<gene>
    <name evidence="2" type="ORF">BFW87_24885</name>
</gene>
<dbReference type="InterPro" id="IPR058351">
    <property type="entry name" value="DUF8038"/>
</dbReference>
<accession>A0A1T2Y3A1</accession>
<proteinExistence type="predicted"/>
<reference evidence="2 3" key="1">
    <citation type="submission" date="2016-12" db="EMBL/GenBank/DDBJ databases">
        <title>Draft genome sequences of seven strains of Pseudomonas fluorescens that produce 4-formylaminooxyvinylglycine.</title>
        <authorList>
            <person name="Okrent R.A."/>
            <person name="Manning V.A."/>
            <person name="Trippe K.M."/>
        </authorList>
    </citation>
    <scope>NUCLEOTIDE SEQUENCE [LARGE SCALE GENOMIC DNA]</scope>
    <source>
        <strain evidence="2 3">P5A</strain>
    </source>
</reference>
<sequence length="1213" mass="132262">MYGQALARSTGVVNHDISLMIENIPSSSTFGQWWSQLGQAFESPNVAEWMRHLGINPQTLKINPTSGQVTFEFQRHLGRPGVHARGLDDPMWSKVCGPVIAAAKVVGGSTFRSYKPALTEHSTTAPLWLVQRFYRENEGLFIPQTQQRAAQLQQGEPFPVLEPAHFSALIESRSEERLEEQKKHIANLRIRQDVAQSLRYFINFLKEGTRTVGQIPHYLNTNKVNIAPGSTYSQLHLDKWNDTSLNQFLQDNDLDVPADQAEMENLATALSRPEAVSPINGNYKGALDWPMPLDSTSQRQLRADIRHGKFGDIDLSPFKNVLEYLLQHSPISAAQANNPRLLIDALVQSPKGDALGKAIQAKFDQRNVKGSATDWLLAALSADQNDEVNGTPALLKLKSRQWVAGYPLSSTANDGKSAPTIVKDLAAHLLKAGKASSIEKAHIQAHVLLSGRAPEFLVKDIPSSVTPGSHSWVSFVTAVERIEAQAPGATAMMSYGQVMLAADVAPISAREREIEYAAQANALRDWGSANGFDYALNDSMLNAVREAYNEQIQALQSASNAQKTPVPEAREIAIEQLKKALPEMDLALFDKKCITVKPAHQDFPGPYSVLDLYMDGRSQYGSTPAVQRRIVGVRGRLKPLPTTSQWVSSSTDINISEVLGKLKDLPRLSNLFDNAFTDFCAQSEKSSATQVKHLISKLPLKDRENLEFGKITILKEWKNSYEAYSRTKTSRPASEGSNLLVKTEVDGNINTYEIDLKNNKIIKRTDLGDVEPGDYPTGVREPGRSFQEVVPSGVYAEGLAEEKRWGRAPPKSFGSAKSAYIADAMMKEINIRSLRELALGSTTFDTEVPFYKKAHEFMLNLIPLRSAIKNFANGNIGEGIIDLTLDVFGFVVGLGAAAKGAKALQAGVSAFGKLAHGAKIVGRAAIGSLNPLSGIDDLARGVANTGRKAVTTARNGLTTVQNVFGKIDPVALVKTPGIAEGVIKPANALEDVAIVARLDEGTGNWHAINPATRQPYGPALKDFKPKVLSSDELSDNLNTMHRTLGKDEKFSICYATALRSAQADKKITQTAYNRLLPEFKGGGTQHYKRVLKIEPQTLKSTFNTADITESGVVTFINRVGYNKGNMSHVAYIQKSPDGQLYLYHSNSNALDHALGGTKVTPATAGNASVYKLGPDQQKGVQAFMDSTTSGGYNMVFTPSSALESSIRSLPAPV</sequence>
<dbReference type="Pfam" id="PF26124">
    <property type="entry name" value="DUF8038"/>
    <property type="match status" value="1"/>
</dbReference>
<dbReference type="AlphaFoldDB" id="A0A1T2Y3A1"/>
<evidence type="ECO:0000313" key="3">
    <source>
        <dbReference type="Proteomes" id="UP000190965"/>
    </source>
</evidence>